<sequence length="97" mass="10766">MADEMSIASLIISIIILIVVIILIFIVCYYYNTNNNGNKNRFIVKDGDCNRVNEGCACTITNGTGVKTKTGVCIGVNSDRTVICDTYYKTTWCRNPN</sequence>
<dbReference type="AlphaFoldDB" id="A0A6C0I1F0"/>
<name>A0A6C0I1F0_9ZZZZ</name>
<dbReference type="EMBL" id="MN740068">
    <property type="protein sequence ID" value="QHT86450.1"/>
    <property type="molecule type" value="Genomic_DNA"/>
</dbReference>
<keyword evidence="1" id="KW-0472">Membrane</keyword>
<keyword evidence="1" id="KW-1133">Transmembrane helix</keyword>
<proteinExistence type="predicted"/>
<protein>
    <submittedName>
        <fullName evidence="2">Uncharacterized protein</fullName>
    </submittedName>
</protein>
<evidence type="ECO:0000256" key="1">
    <source>
        <dbReference type="SAM" id="Phobius"/>
    </source>
</evidence>
<keyword evidence="1" id="KW-0812">Transmembrane</keyword>
<organism evidence="2">
    <name type="scientific">viral metagenome</name>
    <dbReference type="NCBI Taxonomy" id="1070528"/>
    <lineage>
        <taxon>unclassified sequences</taxon>
        <taxon>metagenomes</taxon>
        <taxon>organismal metagenomes</taxon>
    </lineage>
</organism>
<accession>A0A6C0I1F0</accession>
<evidence type="ECO:0000313" key="2">
    <source>
        <dbReference type="EMBL" id="QHT86450.1"/>
    </source>
</evidence>
<reference evidence="2" key="1">
    <citation type="journal article" date="2020" name="Nature">
        <title>Giant virus diversity and host interactions through global metagenomics.</title>
        <authorList>
            <person name="Schulz F."/>
            <person name="Roux S."/>
            <person name="Paez-Espino D."/>
            <person name="Jungbluth S."/>
            <person name="Walsh D.A."/>
            <person name="Denef V.J."/>
            <person name="McMahon K.D."/>
            <person name="Konstantinidis K.T."/>
            <person name="Eloe-Fadrosh E.A."/>
            <person name="Kyrpides N.C."/>
            <person name="Woyke T."/>
        </authorList>
    </citation>
    <scope>NUCLEOTIDE SEQUENCE</scope>
    <source>
        <strain evidence="2">GVMAG-M-3300023184-186</strain>
    </source>
</reference>
<feature type="transmembrane region" description="Helical" evidence="1">
    <location>
        <begin position="6"/>
        <end position="31"/>
    </location>
</feature>